<name>A0A0K6G4J5_9AGAM</name>
<organism evidence="2 3">
    <name type="scientific">Rhizoctonia solani</name>
    <dbReference type="NCBI Taxonomy" id="456999"/>
    <lineage>
        <taxon>Eukaryota</taxon>
        <taxon>Fungi</taxon>
        <taxon>Dikarya</taxon>
        <taxon>Basidiomycota</taxon>
        <taxon>Agaricomycotina</taxon>
        <taxon>Agaricomycetes</taxon>
        <taxon>Cantharellales</taxon>
        <taxon>Ceratobasidiaceae</taxon>
        <taxon>Rhizoctonia</taxon>
    </lineage>
</organism>
<proteinExistence type="predicted"/>
<feature type="region of interest" description="Disordered" evidence="1">
    <location>
        <begin position="1"/>
        <end position="56"/>
    </location>
</feature>
<reference evidence="2 3" key="1">
    <citation type="submission" date="2015-07" db="EMBL/GenBank/DDBJ databases">
        <authorList>
            <person name="Noorani M."/>
        </authorList>
    </citation>
    <scope>NUCLEOTIDE SEQUENCE [LARGE SCALE GENOMIC DNA]</scope>
    <source>
        <strain evidence="2">BBA 69670</strain>
    </source>
</reference>
<dbReference type="Proteomes" id="UP000044841">
    <property type="component" value="Unassembled WGS sequence"/>
</dbReference>
<dbReference type="AlphaFoldDB" id="A0A0K6G4J5"/>
<dbReference type="EMBL" id="CYGV01001356">
    <property type="protein sequence ID" value="CUA73177.1"/>
    <property type="molecule type" value="Genomic_DNA"/>
</dbReference>
<feature type="region of interest" description="Disordered" evidence="1">
    <location>
        <begin position="491"/>
        <end position="544"/>
    </location>
</feature>
<evidence type="ECO:0000313" key="3">
    <source>
        <dbReference type="Proteomes" id="UP000044841"/>
    </source>
</evidence>
<accession>A0A0K6G4J5</accession>
<sequence length="544" mass="59236">MAALVSADDPRGLPLRPSIDSVPPIDQVSGWPSRGSLGPMSVKPKPEHSNVDEFSQDGVDEMIKCAWDTKRRFETLREKPAEPEQTLKNNIRLRISNGATQELLEAKIDDIPSPLVKSLYGANNFPTTRVAKREEEFNVKEEPEELKMVIISEVLDPEGTKQTTTGSDSDICVTQGPQHPSGSQIPYFKLPESHTVQTKQTLCSQVQLGGNVDRIDAISSKDLARPLSAGMGSAPPLKSTFHSYFDCYGFDENSRDHLRPQTGTRLPLNRDPHNNGNFPSHPAVPQSSRLLKSLFGLARCRASQMEASDYSFNPTDTSNMHVPHYSQSHNLRVPGTGGLHSDALESTEARLHVALQQSYNQGYEAGRAQGHQEALGYLAVTSGMSRSHIPTSVHSAPTAPIPWHMSYSQQDISYQARYYPSTPNIQTTGHPESPPLGNARIDQPHRVLSTVAIPVSPGLSFGAGEAHMNLDEYGQSLPSYINPGQPFGVPFPNHALGTGENNSENDLQVQLSQGSESGPEISSPADAGKRPNSSAKACKECEQV</sequence>
<gene>
    <name evidence="2" type="ORF">RSOLAG22IIIB_05178</name>
</gene>
<evidence type="ECO:0000256" key="1">
    <source>
        <dbReference type="SAM" id="MobiDB-lite"/>
    </source>
</evidence>
<protein>
    <submittedName>
        <fullName evidence="2">Uncharacterized protein</fullName>
    </submittedName>
</protein>
<feature type="compositionally biased region" description="Polar residues" evidence="1">
    <location>
        <begin position="499"/>
        <end position="516"/>
    </location>
</feature>
<keyword evidence="3" id="KW-1185">Reference proteome</keyword>
<evidence type="ECO:0000313" key="2">
    <source>
        <dbReference type="EMBL" id="CUA73177.1"/>
    </source>
</evidence>